<comment type="caution">
    <text evidence="3">The sequence shown here is derived from an EMBL/GenBank/DDBJ whole genome shotgun (WGS) entry which is preliminary data.</text>
</comment>
<evidence type="ECO:0000259" key="2">
    <source>
        <dbReference type="Pfam" id="PF00082"/>
    </source>
</evidence>
<feature type="region of interest" description="Disordered" evidence="1">
    <location>
        <begin position="557"/>
        <end position="580"/>
    </location>
</feature>
<feature type="region of interest" description="Disordered" evidence="1">
    <location>
        <begin position="402"/>
        <end position="424"/>
    </location>
</feature>
<sequence>MSQTKVQSSTTTPTQSVTSPSSTYTTKTTSHKQSSQPWDDWNRVMVSPTATSKAKGGDTEIPIEDNPDDFNWGNDEPVTIAADMFPKSTSKEESHYPKSSAFNMTYKVAQPSRSIIKYLNFTRTATVTRNYTLPYPGRVRTVSTTVTATTTNKWSSAFSCIRTKTVTSTTTTTHTSTKTMCPSPKTDGGLLRRFAMPKATSSVSHPPVSSVHNLKESDLSCWQVPKGTKKSRTLVFQKPEDNIKLLFCRIFNSSDPDPGMSYSYYNPGEGRGGNYEMGISWPQPKLKPTKEECQEYLLRIFHDCKTRDDQQKPKIAGGRAYSFSQLAKVIDLIPVLLVFRIKASIANYSCVLGKRYPLGHSRLVEGMKFPKTFTHLITSRILLILLVKAPLIFASIHDATKNPADPEHRPIAAPEYSQDQSSDLEAQRATLGPEDGAIIEPYIFFLREQARLNTNVHAALVDELEGISHKSSSDHVLQSENMGTYFYLRSTTWTDAQKFAQKHRKHISAATRYLSLANINIKQKKENFSPNDFDSKPHAPHIDNLPTIEAARKINSFPHDDHPRRISIPEGPLNDRRTKGEAGHRRVHIYALDAYADVDFEHEAFQHAQASGKLARPVYVGPKSGRDRRTYVHSQSHQGTGVLGILIGHRTGVARHSNVLVNTISLSDGESREGDPLLLSALVQLYDAILSDHAVDDAVIVYLSPQRYRHVSSELSCSKMVLGRWLKEIMQLLGTLENVIIVTAEGDNEENMTWPTATDQLSNLIVIGGIDKAGIRISPRDNVWAYALAQDILVPAGVSKSKYHRRNGTALAAAAVSGILAGHLSRHPELSVQEAKSGLREASRLRHGAIGDIPIVWSGEKVDHSKSRLNGAATPVHYRQSRKTRPEHILDPKSRDAIIAANHTLPTLPTTFLHKRNPFPKPGYVTSTQVVLQIDLRPYRSRKTTTTKYSIQSTATATKTRTRVSVMPVREMFTSLKYAVATTIVAVPTEIKSDFKRTCYGLNRGAYFQANKAVDEYIRETFCRELVYSKRKGDKDVQEVGDKGKCGSVRFYTNPDRAMSNCAWESKAFEGTLGEVSIGVSWTDETLRPSYDTCVKVLLEQLVYGCDTEVTDNPLNYKGGGKVVHDDKLYYWIDPQRNFDRMRKPWPPRKRFLVCERGPKKSNAGSKIRIDYIINQSYRCVGAGFGDGIGRSGLSKPLRKDASCRSRFSKNFELKWELINNPMSPVEFNLTLSGLSEPDNCIIHTFNNEFGGSIDINLKGWSQPINYDYDLPGPHLK</sequence>
<keyword evidence="4" id="KW-1185">Reference proteome</keyword>
<dbReference type="Pfam" id="PF18647">
    <property type="entry name" value="Fungal_lectin_2"/>
    <property type="match status" value="1"/>
</dbReference>
<dbReference type="EMBL" id="JAQGDS010000002">
    <property type="protein sequence ID" value="KAJ6263554.1"/>
    <property type="molecule type" value="Genomic_DNA"/>
</dbReference>
<evidence type="ECO:0000313" key="4">
    <source>
        <dbReference type="Proteomes" id="UP001221413"/>
    </source>
</evidence>
<name>A0AAD6J4R4_DREDA</name>
<feature type="compositionally biased region" description="Low complexity" evidence="1">
    <location>
        <begin position="1"/>
        <end position="37"/>
    </location>
</feature>
<gene>
    <name evidence="3" type="ORF">Dda_2118</name>
</gene>
<protein>
    <recommendedName>
        <fullName evidence="2">Peptidase S8/S53 domain-containing protein</fullName>
    </recommendedName>
</protein>
<evidence type="ECO:0000313" key="3">
    <source>
        <dbReference type="EMBL" id="KAJ6263554.1"/>
    </source>
</evidence>
<dbReference type="SUPFAM" id="SSF52743">
    <property type="entry name" value="Subtilisin-like"/>
    <property type="match status" value="1"/>
</dbReference>
<feature type="region of interest" description="Disordered" evidence="1">
    <location>
        <begin position="1"/>
        <end position="73"/>
    </location>
</feature>
<feature type="domain" description="Peptidase S8/S53" evidence="2">
    <location>
        <begin position="626"/>
        <end position="842"/>
    </location>
</feature>
<proteinExistence type="predicted"/>
<organism evidence="3 4">
    <name type="scientific">Drechslerella dactyloides</name>
    <name type="common">Nematode-trapping fungus</name>
    <name type="synonym">Arthrobotrys dactyloides</name>
    <dbReference type="NCBI Taxonomy" id="74499"/>
    <lineage>
        <taxon>Eukaryota</taxon>
        <taxon>Fungi</taxon>
        <taxon>Dikarya</taxon>
        <taxon>Ascomycota</taxon>
        <taxon>Pezizomycotina</taxon>
        <taxon>Orbiliomycetes</taxon>
        <taxon>Orbiliales</taxon>
        <taxon>Orbiliaceae</taxon>
        <taxon>Drechslerella</taxon>
    </lineage>
</organism>
<dbReference type="Proteomes" id="UP001221413">
    <property type="component" value="Unassembled WGS sequence"/>
</dbReference>
<evidence type="ECO:0000256" key="1">
    <source>
        <dbReference type="SAM" id="MobiDB-lite"/>
    </source>
</evidence>
<dbReference type="GO" id="GO:0004252">
    <property type="term" value="F:serine-type endopeptidase activity"/>
    <property type="evidence" value="ECO:0007669"/>
    <property type="project" value="InterPro"/>
</dbReference>
<dbReference type="InterPro" id="IPR000209">
    <property type="entry name" value="Peptidase_S8/S53_dom"/>
</dbReference>
<dbReference type="AlphaFoldDB" id="A0AAD6J4R4"/>
<accession>A0AAD6J4R4</accession>
<dbReference type="InterPro" id="IPR036852">
    <property type="entry name" value="Peptidase_S8/S53_dom_sf"/>
</dbReference>
<reference evidence="3" key="1">
    <citation type="submission" date="2023-01" db="EMBL/GenBank/DDBJ databases">
        <title>The chitinases involved in constricting ring structure development in the nematode-trapping fungus Drechslerella dactyloides.</title>
        <authorList>
            <person name="Wang R."/>
            <person name="Zhang L."/>
            <person name="Tang P."/>
            <person name="Li S."/>
            <person name="Liang L."/>
        </authorList>
    </citation>
    <scope>NUCLEOTIDE SEQUENCE</scope>
    <source>
        <strain evidence="3">YMF1.00031</strain>
    </source>
</reference>
<dbReference type="Gene3D" id="3.40.50.200">
    <property type="entry name" value="Peptidase S8/S53 domain"/>
    <property type="match status" value="1"/>
</dbReference>
<dbReference type="GO" id="GO:0006508">
    <property type="term" value="P:proteolysis"/>
    <property type="evidence" value="ECO:0007669"/>
    <property type="project" value="InterPro"/>
</dbReference>
<dbReference type="CDD" id="cd00306">
    <property type="entry name" value="Peptidases_S8_S53"/>
    <property type="match status" value="1"/>
</dbReference>
<dbReference type="Pfam" id="PF00082">
    <property type="entry name" value="Peptidase_S8"/>
    <property type="match status" value="1"/>
</dbReference>